<evidence type="ECO:0000256" key="4">
    <source>
        <dbReference type="ARBA" id="ARBA00022692"/>
    </source>
</evidence>
<dbReference type="SUPFAM" id="SSF48264">
    <property type="entry name" value="Cytochrome P450"/>
    <property type="match status" value="1"/>
</dbReference>
<organism evidence="9 10">
    <name type="scientific">Camelina sativa</name>
    <name type="common">False flax</name>
    <name type="synonym">Myagrum sativum</name>
    <dbReference type="NCBI Taxonomy" id="90675"/>
    <lineage>
        <taxon>Eukaryota</taxon>
        <taxon>Viridiplantae</taxon>
        <taxon>Streptophyta</taxon>
        <taxon>Embryophyta</taxon>
        <taxon>Tracheophyta</taxon>
        <taxon>Spermatophyta</taxon>
        <taxon>Magnoliopsida</taxon>
        <taxon>eudicotyledons</taxon>
        <taxon>Gunneridae</taxon>
        <taxon>Pentapetalae</taxon>
        <taxon>rosids</taxon>
        <taxon>malvids</taxon>
        <taxon>Brassicales</taxon>
        <taxon>Brassicaceae</taxon>
        <taxon>Camelineae</taxon>
        <taxon>Camelina</taxon>
    </lineage>
</organism>
<keyword evidence="6" id="KW-0472">Membrane</keyword>
<proteinExistence type="inferred from homology"/>
<dbReference type="Proteomes" id="UP000694864">
    <property type="component" value="Chromosome 14"/>
</dbReference>
<comment type="similarity">
    <text evidence="2 8">Belongs to the cytochrome P450 family.</text>
</comment>
<keyword evidence="9" id="KW-1185">Reference proteome</keyword>
<keyword evidence="4" id="KW-0812">Transmembrane</keyword>
<keyword evidence="8" id="KW-0503">Monooxygenase</keyword>
<keyword evidence="7 8" id="KW-0408">Iron</keyword>
<evidence type="ECO:0000256" key="3">
    <source>
        <dbReference type="ARBA" id="ARBA00022617"/>
    </source>
</evidence>
<evidence type="ECO:0000313" key="10">
    <source>
        <dbReference type="RefSeq" id="XP_019091189.1"/>
    </source>
</evidence>
<keyword evidence="5 8" id="KW-0479">Metal-binding</keyword>
<protein>
    <submittedName>
        <fullName evidence="10">Cytochrome P450 708A2-like</fullName>
    </submittedName>
</protein>
<evidence type="ECO:0000256" key="1">
    <source>
        <dbReference type="ARBA" id="ARBA00004167"/>
    </source>
</evidence>
<evidence type="ECO:0000256" key="5">
    <source>
        <dbReference type="ARBA" id="ARBA00022723"/>
    </source>
</evidence>
<dbReference type="PANTHER" id="PTHR24286">
    <property type="entry name" value="CYTOCHROME P450 26"/>
    <property type="match status" value="1"/>
</dbReference>
<dbReference type="InterPro" id="IPR002403">
    <property type="entry name" value="Cyt_P450_E_grp-IV"/>
</dbReference>
<dbReference type="PRINTS" id="PR00385">
    <property type="entry name" value="P450"/>
</dbReference>
<dbReference type="RefSeq" id="XP_019091189.1">
    <property type="nucleotide sequence ID" value="XM_019235644.1"/>
</dbReference>
<name>A0ABM1QWQ1_CAMSA</name>
<dbReference type="Pfam" id="PF00067">
    <property type="entry name" value="p450"/>
    <property type="match status" value="1"/>
</dbReference>
<dbReference type="PRINTS" id="PR00465">
    <property type="entry name" value="EP450IV"/>
</dbReference>
<accession>A0ABM1QWQ1</accession>
<dbReference type="InterPro" id="IPR017972">
    <property type="entry name" value="Cyt_P450_CS"/>
</dbReference>
<evidence type="ECO:0000256" key="2">
    <source>
        <dbReference type="ARBA" id="ARBA00010617"/>
    </source>
</evidence>
<dbReference type="GeneID" id="104743038"/>
<dbReference type="InterPro" id="IPR036396">
    <property type="entry name" value="Cyt_P450_sf"/>
</dbReference>
<dbReference type="Gene3D" id="1.10.630.10">
    <property type="entry name" value="Cytochrome P450"/>
    <property type="match status" value="1"/>
</dbReference>
<keyword evidence="3 8" id="KW-0349">Heme</keyword>
<dbReference type="PANTHER" id="PTHR24286:SF339">
    <property type="entry name" value="CYTOCHROME P450 FAMILY PROTEIN-RELATED"/>
    <property type="match status" value="1"/>
</dbReference>
<evidence type="ECO:0000256" key="6">
    <source>
        <dbReference type="ARBA" id="ARBA00022989"/>
    </source>
</evidence>
<evidence type="ECO:0000256" key="7">
    <source>
        <dbReference type="ARBA" id="ARBA00023004"/>
    </source>
</evidence>
<evidence type="ECO:0000256" key="8">
    <source>
        <dbReference type="RuleBase" id="RU000461"/>
    </source>
</evidence>
<evidence type="ECO:0000313" key="9">
    <source>
        <dbReference type="Proteomes" id="UP000694864"/>
    </source>
</evidence>
<keyword evidence="6" id="KW-1133">Transmembrane helix</keyword>
<reference evidence="10" key="2">
    <citation type="submission" date="2025-08" db="UniProtKB">
        <authorList>
            <consortium name="RefSeq"/>
        </authorList>
    </citation>
    <scope>IDENTIFICATION</scope>
    <source>
        <tissue evidence="10">Leaf</tissue>
    </source>
</reference>
<dbReference type="InterPro" id="IPR001128">
    <property type="entry name" value="Cyt_P450"/>
</dbReference>
<reference evidence="9" key="1">
    <citation type="journal article" date="2014" name="Nat. Commun.">
        <title>The emerging biofuel crop Camelina sativa retains a highly undifferentiated hexaploid genome structure.</title>
        <authorList>
            <person name="Kagale S."/>
            <person name="Koh C."/>
            <person name="Nixon J."/>
            <person name="Bollina V."/>
            <person name="Clarke W.E."/>
            <person name="Tuteja R."/>
            <person name="Spillane C."/>
            <person name="Robinson S.J."/>
            <person name="Links M.G."/>
            <person name="Clarke C."/>
            <person name="Higgins E.E."/>
            <person name="Huebert T."/>
            <person name="Sharpe A.G."/>
            <person name="Parkin I.A."/>
        </authorList>
    </citation>
    <scope>NUCLEOTIDE SEQUENCE [LARGE SCALE GENOMIC DNA]</scope>
    <source>
        <strain evidence="9">cv. DH55</strain>
    </source>
</reference>
<gene>
    <name evidence="10" type="primary">LOC104743038</name>
</gene>
<keyword evidence="8" id="KW-0560">Oxidoreductase</keyword>
<dbReference type="PROSITE" id="PS00086">
    <property type="entry name" value="CYTOCHROME_P450"/>
    <property type="match status" value="1"/>
</dbReference>
<sequence length="247" mass="28319">MCKERREEATSNDLKYGDFMETMINEVEKEDDTVNEERSVELILSLLIASYETTSTMTAITVKFIAENPKVLMELKLNYVEQREHQTILQNRVDKESGVTWKEYKSMMSFTHMVINESLRLGSLSPAMFRKAVSNVVIKGYKIPAGWIVLVIPSLLHYDPQIYEQPCEFNPWRWQGKELLSGPKTFMAFGGGARLCAGAEFARLQMAIYLHHLVTTSDFSLIEKSDIIRAPLLRFSNPIRISISKNL</sequence>
<comment type="subcellular location">
    <subcellularLocation>
        <location evidence="1">Membrane</location>
        <topology evidence="1">Single-pass membrane protein</topology>
    </subcellularLocation>
</comment>